<name>A0ACC4E4X9_PURLI</name>
<dbReference type="EMBL" id="JBGNUJ010000003">
    <property type="protein sequence ID" value="KAL3962804.1"/>
    <property type="molecule type" value="Genomic_DNA"/>
</dbReference>
<reference evidence="1" key="1">
    <citation type="submission" date="2024-12" db="EMBL/GenBank/DDBJ databases">
        <title>Comparative genomics and development of molecular markers within Purpureocillium lilacinum and among Purpureocillium species.</title>
        <authorList>
            <person name="Yeh Z.-Y."/>
            <person name="Ni N.-T."/>
            <person name="Lo P.-H."/>
            <person name="Mushyakhwo K."/>
            <person name="Lin C.-F."/>
            <person name="Nai Y.-S."/>
        </authorList>
    </citation>
    <scope>NUCLEOTIDE SEQUENCE</scope>
    <source>
        <strain evidence="1">NCHU-NPUST-175</strain>
    </source>
</reference>
<protein>
    <submittedName>
        <fullName evidence="1">Uncharacterized protein</fullName>
    </submittedName>
</protein>
<proteinExistence type="predicted"/>
<evidence type="ECO:0000313" key="2">
    <source>
        <dbReference type="Proteomes" id="UP001638806"/>
    </source>
</evidence>
<evidence type="ECO:0000313" key="1">
    <source>
        <dbReference type="EMBL" id="KAL3962804.1"/>
    </source>
</evidence>
<organism evidence="1 2">
    <name type="scientific">Purpureocillium lilacinum</name>
    <name type="common">Paecilomyces lilacinus</name>
    <dbReference type="NCBI Taxonomy" id="33203"/>
    <lineage>
        <taxon>Eukaryota</taxon>
        <taxon>Fungi</taxon>
        <taxon>Dikarya</taxon>
        <taxon>Ascomycota</taxon>
        <taxon>Pezizomycotina</taxon>
        <taxon>Sordariomycetes</taxon>
        <taxon>Hypocreomycetidae</taxon>
        <taxon>Hypocreales</taxon>
        <taxon>Ophiocordycipitaceae</taxon>
        <taxon>Purpureocillium</taxon>
    </lineage>
</organism>
<sequence length="166" mass="18285">MATTSRESRLFLSCVSNLGSDTGFRRLQRAADSSGGRVRLGISPLWNHANREPARASPHDVDADMARAARYVSVSSGPRRRDPRLAREDHISSKACLIFFLEDIWRAPERSPSSHRSDAAFADICDAALLISGKPKSQSTQRCSRQASSMRPSGLEASLLQEFLRA</sequence>
<accession>A0ACC4E4X9</accession>
<keyword evidence="2" id="KW-1185">Reference proteome</keyword>
<gene>
    <name evidence="1" type="ORF">ACCO45_004327</name>
</gene>
<comment type="caution">
    <text evidence="1">The sequence shown here is derived from an EMBL/GenBank/DDBJ whole genome shotgun (WGS) entry which is preliminary data.</text>
</comment>
<dbReference type="Proteomes" id="UP001638806">
    <property type="component" value="Unassembled WGS sequence"/>
</dbReference>